<name>A0AA92TDW5_9BACT</name>
<dbReference type="Proteomes" id="UP000261245">
    <property type="component" value="Unassembled WGS sequence"/>
</dbReference>
<accession>A0AA92TDW5</accession>
<evidence type="ECO:0000313" key="2">
    <source>
        <dbReference type="Proteomes" id="UP000261245"/>
    </source>
</evidence>
<sequence>MNAKFNWLISIRKGVSLESSDRQNAEYTDSKENLQPISQERQAAIKEKLDKWCEEKTPQ</sequence>
<gene>
    <name evidence="1" type="ORF">DXB80_02970</name>
</gene>
<dbReference type="EMBL" id="QSUC01000004">
    <property type="protein sequence ID" value="RGN11864.1"/>
    <property type="molecule type" value="Genomic_DNA"/>
</dbReference>
<comment type="caution">
    <text evidence="1">The sequence shown here is derived from an EMBL/GenBank/DDBJ whole genome shotgun (WGS) entry which is preliminary data.</text>
</comment>
<dbReference type="AlphaFoldDB" id="A0AA92TDW5"/>
<proteinExistence type="predicted"/>
<organism evidence="1 2">
    <name type="scientific">Segatella copri</name>
    <dbReference type="NCBI Taxonomy" id="165179"/>
    <lineage>
        <taxon>Bacteria</taxon>
        <taxon>Pseudomonadati</taxon>
        <taxon>Bacteroidota</taxon>
        <taxon>Bacteroidia</taxon>
        <taxon>Bacteroidales</taxon>
        <taxon>Prevotellaceae</taxon>
        <taxon>Segatella</taxon>
    </lineage>
</organism>
<reference evidence="1 2" key="1">
    <citation type="submission" date="2018-08" db="EMBL/GenBank/DDBJ databases">
        <title>A genome reference for cultivated species of the human gut microbiota.</title>
        <authorList>
            <person name="Zou Y."/>
            <person name="Xue W."/>
            <person name="Luo G."/>
        </authorList>
    </citation>
    <scope>NUCLEOTIDE SEQUENCE [LARGE SCALE GENOMIC DNA]</scope>
    <source>
        <strain evidence="1 2">OM06-11</strain>
    </source>
</reference>
<protein>
    <submittedName>
        <fullName evidence="1">Uncharacterized protein</fullName>
    </submittedName>
</protein>
<evidence type="ECO:0000313" key="1">
    <source>
        <dbReference type="EMBL" id="RGN11864.1"/>
    </source>
</evidence>